<feature type="transmembrane region" description="Helical" evidence="2">
    <location>
        <begin position="19"/>
        <end position="41"/>
    </location>
</feature>
<comment type="caution">
    <text evidence="3">The sequence shown here is derived from an EMBL/GenBank/DDBJ whole genome shotgun (WGS) entry which is preliminary data.</text>
</comment>
<accession>A0A840FBH4</accession>
<protein>
    <submittedName>
        <fullName evidence="3">Uncharacterized protein</fullName>
    </submittedName>
</protein>
<organism evidence="3 4">
    <name type="scientific">Sphingomonas jinjuensis</name>
    <dbReference type="NCBI Taxonomy" id="535907"/>
    <lineage>
        <taxon>Bacteria</taxon>
        <taxon>Pseudomonadati</taxon>
        <taxon>Pseudomonadota</taxon>
        <taxon>Alphaproteobacteria</taxon>
        <taxon>Sphingomonadales</taxon>
        <taxon>Sphingomonadaceae</taxon>
        <taxon>Sphingomonas</taxon>
    </lineage>
</organism>
<dbReference type="EMBL" id="JACIEV010000002">
    <property type="protein sequence ID" value="MBB4152887.1"/>
    <property type="molecule type" value="Genomic_DNA"/>
</dbReference>
<evidence type="ECO:0000256" key="2">
    <source>
        <dbReference type="SAM" id="Phobius"/>
    </source>
</evidence>
<evidence type="ECO:0000313" key="3">
    <source>
        <dbReference type="EMBL" id="MBB4152887.1"/>
    </source>
</evidence>
<sequence>MATAGEPRAPSWRDFTPTIALIVTIAGIIYACGGTLSQVAINARDIAELKMRVDERDRQMQDLQVRMARIDGKLDLLLERSRKAGQ</sequence>
<keyword evidence="2" id="KW-0812">Transmembrane</keyword>
<evidence type="ECO:0000256" key="1">
    <source>
        <dbReference type="SAM" id="Coils"/>
    </source>
</evidence>
<evidence type="ECO:0000313" key="4">
    <source>
        <dbReference type="Proteomes" id="UP000529795"/>
    </source>
</evidence>
<keyword evidence="2" id="KW-0472">Membrane</keyword>
<reference evidence="3 4" key="1">
    <citation type="submission" date="2020-08" db="EMBL/GenBank/DDBJ databases">
        <title>Genomic Encyclopedia of Type Strains, Phase IV (KMG-IV): sequencing the most valuable type-strain genomes for metagenomic binning, comparative biology and taxonomic classification.</title>
        <authorList>
            <person name="Goeker M."/>
        </authorList>
    </citation>
    <scope>NUCLEOTIDE SEQUENCE [LARGE SCALE GENOMIC DNA]</scope>
    <source>
        <strain evidence="3 4">YC6723</strain>
    </source>
</reference>
<keyword evidence="4" id="KW-1185">Reference proteome</keyword>
<keyword evidence="1" id="KW-0175">Coiled coil</keyword>
<feature type="coiled-coil region" evidence="1">
    <location>
        <begin position="46"/>
        <end position="80"/>
    </location>
</feature>
<gene>
    <name evidence="3" type="ORF">GGQ80_000775</name>
</gene>
<name>A0A840FBH4_9SPHN</name>
<dbReference type="Proteomes" id="UP000529795">
    <property type="component" value="Unassembled WGS sequence"/>
</dbReference>
<dbReference type="RefSeq" id="WP_183982582.1">
    <property type="nucleotide sequence ID" value="NZ_JACIEV010000002.1"/>
</dbReference>
<keyword evidence="2" id="KW-1133">Transmembrane helix</keyword>
<dbReference type="AlphaFoldDB" id="A0A840FBH4"/>
<proteinExistence type="predicted"/>